<accession>A0ABX7AWW9</accession>
<evidence type="ECO:0000256" key="1">
    <source>
        <dbReference type="ARBA" id="ARBA00010518"/>
    </source>
</evidence>
<keyword evidence="6" id="KW-1185">Reference proteome</keyword>
<comment type="similarity">
    <text evidence="1">Belongs to the asparaginase 1 family.</text>
</comment>
<evidence type="ECO:0000256" key="2">
    <source>
        <dbReference type="ARBA" id="ARBA00022801"/>
    </source>
</evidence>
<dbReference type="InterPro" id="IPR040919">
    <property type="entry name" value="Asparaginase_C"/>
</dbReference>
<proteinExistence type="inferred from homology"/>
<dbReference type="PIRSF" id="PIRSF500176">
    <property type="entry name" value="L_ASNase"/>
    <property type="match status" value="1"/>
</dbReference>
<dbReference type="EMBL" id="CP067341">
    <property type="protein sequence ID" value="QQP14309.1"/>
    <property type="molecule type" value="Genomic_DNA"/>
</dbReference>
<dbReference type="InterPro" id="IPR037152">
    <property type="entry name" value="L-asparaginase_N_sf"/>
</dbReference>
<dbReference type="Pfam" id="PF17763">
    <property type="entry name" value="Asparaginase_C"/>
    <property type="match status" value="1"/>
</dbReference>
<dbReference type="SMART" id="SM00870">
    <property type="entry name" value="Asparaginase"/>
    <property type="match status" value="1"/>
</dbReference>
<dbReference type="InterPro" id="IPR004550">
    <property type="entry name" value="AsnASE_II"/>
</dbReference>
<gene>
    <name evidence="5" type="ORF">FJQ98_09985</name>
</gene>
<feature type="domain" description="Asparaginase/glutaminase C-terminal" evidence="4">
    <location>
        <begin position="205"/>
        <end position="317"/>
    </location>
</feature>
<dbReference type="PANTHER" id="PTHR11707:SF28">
    <property type="entry name" value="60 KDA LYSOPHOSPHOLIPASE"/>
    <property type="match status" value="1"/>
</dbReference>
<evidence type="ECO:0000313" key="5">
    <source>
        <dbReference type="EMBL" id="QQP14309.1"/>
    </source>
</evidence>
<dbReference type="InterPro" id="IPR027473">
    <property type="entry name" value="L-asparaginase_C"/>
</dbReference>
<feature type="domain" description="L-asparaginase N-terminal" evidence="3">
    <location>
        <begin position="3"/>
        <end position="178"/>
    </location>
</feature>
<dbReference type="PRINTS" id="PR00139">
    <property type="entry name" value="ASNGLNASE"/>
</dbReference>
<dbReference type="SFLD" id="SFLDS00057">
    <property type="entry name" value="Glutaminase/Asparaginase"/>
    <property type="match status" value="1"/>
</dbReference>
<dbReference type="CDD" id="cd08964">
    <property type="entry name" value="L-asparaginase_II"/>
    <property type="match status" value="1"/>
</dbReference>
<protein>
    <submittedName>
        <fullName evidence="5">Asparaginase</fullName>
    </submittedName>
</protein>
<dbReference type="PIRSF" id="PIRSF001220">
    <property type="entry name" value="L-ASNase_gatD"/>
    <property type="match status" value="1"/>
</dbReference>
<dbReference type="RefSeq" id="WP_075807159.1">
    <property type="nucleotide sequence ID" value="NZ_CP067341.1"/>
</dbReference>
<dbReference type="PROSITE" id="PS51732">
    <property type="entry name" value="ASN_GLN_ASE_3"/>
    <property type="match status" value="1"/>
</dbReference>
<keyword evidence="2" id="KW-0378">Hydrolase</keyword>
<dbReference type="InterPro" id="IPR006034">
    <property type="entry name" value="Asparaginase/glutaminase-like"/>
</dbReference>
<name>A0ABX7AWW9_9BACI</name>
<dbReference type="Proteomes" id="UP000596049">
    <property type="component" value="Chromosome"/>
</dbReference>
<dbReference type="Gene3D" id="3.40.50.40">
    <property type="match status" value="1"/>
</dbReference>
<dbReference type="InterPro" id="IPR027474">
    <property type="entry name" value="L-asparaginase_N"/>
</dbReference>
<dbReference type="Pfam" id="PF00710">
    <property type="entry name" value="Asparaginase"/>
    <property type="match status" value="1"/>
</dbReference>
<organism evidence="5 6">
    <name type="scientific">Lysinibacillus agricola</name>
    <dbReference type="NCBI Taxonomy" id="2590012"/>
    <lineage>
        <taxon>Bacteria</taxon>
        <taxon>Bacillati</taxon>
        <taxon>Bacillota</taxon>
        <taxon>Bacilli</taxon>
        <taxon>Bacillales</taxon>
        <taxon>Bacillaceae</taxon>
        <taxon>Lysinibacillus</taxon>
    </lineage>
</organism>
<reference evidence="5 6" key="1">
    <citation type="submission" date="2020-01" db="EMBL/GenBank/DDBJ databases">
        <authorList>
            <person name="Liu G."/>
            <person name="Liu B."/>
        </authorList>
    </citation>
    <scope>NUCLEOTIDE SEQUENCE [LARGE SCALE GENOMIC DNA]</scope>
    <source>
        <strain evidence="5 6">FJAT-51161</strain>
    </source>
</reference>
<dbReference type="Gene3D" id="3.40.50.1170">
    <property type="entry name" value="L-asparaginase, N-terminal domain"/>
    <property type="match status" value="1"/>
</dbReference>
<evidence type="ECO:0000259" key="3">
    <source>
        <dbReference type="Pfam" id="PF00710"/>
    </source>
</evidence>
<evidence type="ECO:0000259" key="4">
    <source>
        <dbReference type="Pfam" id="PF17763"/>
    </source>
</evidence>
<dbReference type="InterPro" id="IPR036152">
    <property type="entry name" value="Asp/glu_Ase-like_sf"/>
</dbReference>
<dbReference type="SUPFAM" id="SSF53774">
    <property type="entry name" value="Glutaminase/Asparaginase"/>
    <property type="match status" value="1"/>
</dbReference>
<evidence type="ECO:0000313" key="6">
    <source>
        <dbReference type="Proteomes" id="UP000596049"/>
    </source>
</evidence>
<dbReference type="PANTHER" id="PTHR11707">
    <property type="entry name" value="L-ASPARAGINASE"/>
    <property type="match status" value="1"/>
</dbReference>
<sequence>MKKIHIFSLGGTIAYMGDTDKPIVTGEDLVQGLPEISNIANVITTSFRQIASSSLSIDDIVELSREIVSAIDSGVDGIVITQGTDTIEETAYLLDLLIEPKVPIVVTGAMRNPNLRGADGPANLLASILVAASGVTKGIGVVVVFNDEIHCSRFVRKAHTQNVAAFQSECGPIGWIAEGIPYLAMRPNNELNRSFKIETEEVPIALYTVSLGDDGRLLTKTKDLGFKGIVIEGLGGGHVPTSMVETLADLAQEIPVILASRTGSGEVLTQTYRGYPGSETSLLSKGLISSGWLDGRKSRVLLSLLLMSGKTHQEIFEYYKHLSKPIL</sequence>